<dbReference type="HOGENOM" id="CLU_1956087_0_0_7"/>
<proteinExistence type="inferred from homology"/>
<dbReference type="EMBL" id="CM001368">
    <property type="protein sequence ID" value="EHJ47315.1"/>
    <property type="molecule type" value="Genomic_DNA"/>
</dbReference>
<evidence type="ECO:0000313" key="2">
    <source>
        <dbReference type="EMBL" id="EHJ47315.1"/>
    </source>
</evidence>
<accession>G7Q6E2</accession>
<gene>
    <name evidence="2" type="ORF">DFW101_1305</name>
</gene>
<dbReference type="eggNOG" id="COG0759">
    <property type="taxonomic scope" value="Bacteria"/>
</dbReference>
<keyword evidence="1" id="KW-1003">Cell membrane</keyword>
<dbReference type="GO" id="GO:0005886">
    <property type="term" value="C:plasma membrane"/>
    <property type="evidence" value="ECO:0007669"/>
    <property type="project" value="UniProtKB-SubCell"/>
</dbReference>
<dbReference type="InterPro" id="IPR002696">
    <property type="entry name" value="Membr_insert_effic_factor_YidD"/>
</dbReference>
<comment type="similarity">
    <text evidence="1">Belongs to the UPF0161 family.</text>
</comment>
<dbReference type="SMART" id="SM01234">
    <property type="entry name" value="Haemolytic"/>
    <property type="match status" value="1"/>
</dbReference>
<name>G7Q6E2_9BACT</name>
<dbReference type="PANTHER" id="PTHR33383">
    <property type="entry name" value="MEMBRANE PROTEIN INSERTION EFFICIENCY FACTOR-RELATED"/>
    <property type="match status" value="1"/>
</dbReference>
<evidence type="ECO:0000313" key="3">
    <source>
        <dbReference type="Proteomes" id="UP000004662"/>
    </source>
</evidence>
<keyword evidence="3" id="KW-1185">Reference proteome</keyword>
<dbReference type="Proteomes" id="UP000004662">
    <property type="component" value="Chromosome"/>
</dbReference>
<organism evidence="2 3">
    <name type="scientific">Solidesulfovibrio carbinoliphilus subsp. oakridgensis</name>
    <dbReference type="NCBI Taxonomy" id="694327"/>
    <lineage>
        <taxon>Bacteria</taxon>
        <taxon>Pseudomonadati</taxon>
        <taxon>Thermodesulfobacteriota</taxon>
        <taxon>Desulfovibrionia</taxon>
        <taxon>Desulfovibrionales</taxon>
        <taxon>Desulfovibrionaceae</taxon>
        <taxon>Solidesulfovibrio</taxon>
    </lineage>
</organism>
<comment type="function">
    <text evidence="1">Could be involved in insertion of integral membrane proteins into the membrane.</text>
</comment>
<dbReference type="OrthoDB" id="9801753at2"/>
<dbReference type="HAMAP" id="MF_00386">
    <property type="entry name" value="UPF0161_YidD"/>
    <property type="match status" value="1"/>
</dbReference>
<dbReference type="RefSeq" id="WP_009180721.1">
    <property type="nucleotide sequence ID" value="NZ_CM001368.1"/>
</dbReference>
<comment type="subcellular location">
    <subcellularLocation>
        <location evidence="1">Cell membrane</location>
        <topology evidence="1">Peripheral membrane protein</topology>
        <orientation evidence="1">Cytoplasmic side</orientation>
    </subcellularLocation>
</comment>
<dbReference type="PANTHER" id="PTHR33383:SF1">
    <property type="entry name" value="MEMBRANE PROTEIN INSERTION EFFICIENCY FACTOR-RELATED"/>
    <property type="match status" value="1"/>
</dbReference>
<reference evidence="3" key="1">
    <citation type="journal article" date="2015" name="Genome Announc.">
        <title>High-Quality Draft Genome Sequence of Desulfovibrio carbinoliphilus FW-101-2B, an Organic Acid-Oxidizing Sulfate-Reducing Bacterium Isolated from Uranium(VI)-Contaminated Groundwater.</title>
        <authorList>
            <person name="Ramsay B.D."/>
            <person name="Hwang C."/>
            <person name="Woo H.L."/>
            <person name="Carroll S.L."/>
            <person name="Lucas S."/>
            <person name="Han J."/>
            <person name="Lapidus A.L."/>
            <person name="Cheng J.F."/>
            <person name="Goodwin L.A."/>
            <person name="Pitluck S."/>
            <person name="Peters L."/>
            <person name="Chertkov O."/>
            <person name="Held B."/>
            <person name="Detter J.C."/>
            <person name="Han C.S."/>
            <person name="Tapia R."/>
            <person name="Land M.L."/>
            <person name="Hauser L.J."/>
            <person name="Kyrpides N.C."/>
            <person name="Ivanova N.N."/>
            <person name="Mikhailova N."/>
            <person name="Pagani I."/>
            <person name="Woyke T."/>
            <person name="Arkin A.P."/>
            <person name="Dehal P."/>
            <person name="Chivian D."/>
            <person name="Criddle C.S."/>
            <person name="Wu W."/>
            <person name="Chakraborty R."/>
            <person name="Hazen T.C."/>
            <person name="Fields M.W."/>
        </authorList>
    </citation>
    <scope>NUCLEOTIDE SEQUENCE [LARGE SCALE GENOMIC DNA]</scope>
    <source>
        <strain evidence="3">FW-101-2B</strain>
    </source>
</reference>
<sequence>MRSAVIWAITFYRLALSPLKPPCCRFLPTCSEYALEAVARFGVLRGGLLALWRLVRCHPFARGGFDPVPLAFWPRLRAPRNASSCRRTHTYRWDLKDNGKQTRNPGRGTLACRSGRLEFPVSGQTPGP</sequence>
<dbReference type="NCBIfam" id="TIGR00278">
    <property type="entry name" value="membrane protein insertion efficiency factor YidD"/>
    <property type="match status" value="1"/>
</dbReference>
<dbReference type="Pfam" id="PF01809">
    <property type="entry name" value="YidD"/>
    <property type="match status" value="1"/>
</dbReference>
<protein>
    <recommendedName>
        <fullName evidence="1">Putative membrane protein insertion efficiency factor</fullName>
    </recommendedName>
</protein>
<dbReference type="STRING" id="694327.DFW101_1305"/>
<keyword evidence="1" id="KW-0472">Membrane</keyword>
<evidence type="ECO:0000256" key="1">
    <source>
        <dbReference type="HAMAP-Rule" id="MF_00386"/>
    </source>
</evidence>
<dbReference type="AlphaFoldDB" id="G7Q6E2"/>